<dbReference type="AlphaFoldDB" id="A0A8J2PEW6"/>
<protein>
    <submittedName>
        <fullName evidence="1">Uncharacterized protein</fullName>
    </submittedName>
</protein>
<evidence type="ECO:0000313" key="2">
    <source>
        <dbReference type="Proteomes" id="UP000708208"/>
    </source>
</evidence>
<gene>
    <name evidence="1" type="ORF">AFUS01_LOCUS29614</name>
</gene>
<sequence>MFEGFEGDYVRGGRLHELEDVLPVGNAPELFGLPSFYRISRESDANDCHLSQMKRKRGVVEAHGREKILMEEWDDSTMIERNFPPSICSEDHQQFFWHGKKPTVNKTNRASGPEVVVDEQINGLHLRVSNAKELGA</sequence>
<evidence type="ECO:0000313" key="1">
    <source>
        <dbReference type="EMBL" id="CAG7819148.1"/>
    </source>
</evidence>
<name>A0A8J2PEW6_9HEXA</name>
<proteinExistence type="predicted"/>
<reference evidence="1" key="1">
    <citation type="submission" date="2021-06" db="EMBL/GenBank/DDBJ databases">
        <authorList>
            <person name="Hodson N. C."/>
            <person name="Mongue J. A."/>
            <person name="Jaron S. K."/>
        </authorList>
    </citation>
    <scope>NUCLEOTIDE SEQUENCE</scope>
</reference>
<dbReference type="Proteomes" id="UP000708208">
    <property type="component" value="Unassembled WGS sequence"/>
</dbReference>
<dbReference type="EMBL" id="CAJVCH010440577">
    <property type="protein sequence ID" value="CAG7819148.1"/>
    <property type="molecule type" value="Genomic_DNA"/>
</dbReference>
<keyword evidence="2" id="KW-1185">Reference proteome</keyword>
<organism evidence="1 2">
    <name type="scientific">Allacma fusca</name>
    <dbReference type="NCBI Taxonomy" id="39272"/>
    <lineage>
        <taxon>Eukaryota</taxon>
        <taxon>Metazoa</taxon>
        <taxon>Ecdysozoa</taxon>
        <taxon>Arthropoda</taxon>
        <taxon>Hexapoda</taxon>
        <taxon>Collembola</taxon>
        <taxon>Symphypleona</taxon>
        <taxon>Sminthuridae</taxon>
        <taxon>Allacma</taxon>
    </lineage>
</organism>
<comment type="caution">
    <text evidence="1">The sequence shown here is derived from an EMBL/GenBank/DDBJ whole genome shotgun (WGS) entry which is preliminary data.</text>
</comment>
<accession>A0A8J2PEW6</accession>